<gene>
    <name evidence="8" type="ORF">ACHKAR_20425</name>
</gene>
<keyword evidence="1 4" id="KW-0349">Heme</keyword>
<organism evidence="8 9">
    <name type="scientific">Marinoscillum luteum</name>
    <dbReference type="NCBI Taxonomy" id="861051"/>
    <lineage>
        <taxon>Bacteria</taxon>
        <taxon>Pseudomonadati</taxon>
        <taxon>Bacteroidota</taxon>
        <taxon>Cytophagia</taxon>
        <taxon>Cytophagales</taxon>
        <taxon>Reichenbachiellaceae</taxon>
        <taxon>Marinoscillum</taxon>
    </lineage>
</organism>
<feature type="signal peptide" evidence="6">
    <location>
        <begin position="1"/>
        <end position="22"/>
    </location>
</feature>
<keyword evidence="3 4" id="KW-0408">Iron</keyword>
<accession>A0ABW7NDX8</accession>
<keyword evidence="5" id="KW-0472">Membrane</keyword>
<feature type="transmembrane region" description="Helical" evidence="5">
    <location>
        <begin position="118"/>
        <end position="139"/>
    </location>
</feature>
<dbReference type="PANTHER" id="PTHR33751">
    <property type="entry name" value="CBB3-TYPE CYTOCHROME C OXIDASE SUBUNIT FIXP"/>
    <property type="match status" value="1"/>
</dbReference>
<keyword evidence="9" id="KW-1185">Reference proteome</keyword>
<evidence type="ECO:0000313" key="9">
    <source>
        <dbReference type="Proteomes" id="UP001610063"/>
    </source>
</evidence>
<dbReference type="InterPro" id="IPR032858">
    <property type="entry name" value="CcoP_N"/>
</dbReference>
<dbReference type="InterPro" id="IPR050597">
    <property type="entry name" value="Cytochrome_c_Oxidase_Subunit"/>
</dbReference>
<evidence type="ECO:0000256" key="4">
    <source>
        <dbReference type="PROSITE-ProRule" id="PRU00433"/>
    </source>
</evidence>
<dbReference type="InterPro" id="IPR036909">
    <property type="entry name" value="Cyt_c-like_dom_sf"/>
</dbReference>
<dbReference type="Pfam" id="PF13442">
    <property type="entry name" value="Cytochrome_CBB3"/>
    <property type="match status" value="1"/>
</dbReference>
<keyword evidence="5" id="KW-1133">Transmembrane helix</keyword>
<dbReference type="Pfam" id="PF14715">
    <property type="entry name" value="FixP_N"/>
    <property type="match status" value="1"/>
</dbReference>
<sequence length="296" mass="32405">MNYSKSVLILLSILGGPVMVQAQDTASDFYTLYQVEIVLTVGALVVVVALLALYTSLYALSAIMGAKHQSAPVVPAEGFWSRIWHRLNNAVPLEEEATVMTDHSYDGIRELDNKLPPWWLYGFYLTIIISVAYILHFHVLGTGALQDEEYYTEMEKANAEVEMYLASLDNLIDESSVTMLNASEDLAVGQNLFVSKCAACHGQLGEGGVGPNLADQYWIHGGDVQSIFKTIKYGVPSKGMISWQAQLSPKEMQQISSYVYTLEGTNPPNAKAPQGELFEREASVPLDSVKVATAGS</sequence>
<dbReference type="PANTHER" id="PTHR33751:SF1">
    <property type="entry name" value="CBB3-TYPE CYTOCHROME C OXIDASE SUBUNIT FIXP"/>
    <property type="match status" value="1"/>
</dbReference>
<comment type="caution">
    <text evidence="8">The sequence shown here is derived from an EMBL/GenBank/DDBJ whole genome shotgun (WGS) entry which is preliminary data.</text>
</comment>
<evidence type="ECO:0000259" key="7">
    <source>
        <dbReference type="PROSITE" id="PS51007"/>
    </source>
</evidence>
<dbReference type="Proteomes" id="UP001610063">
    <property type="component" value="Unassembled WGS sequence"/>
</dbReference>
<reference evidence="8 9" key="1">
    <citation type="journal article" date="2013" name="Int. J. Syst. Evol. Microbiol.">
        <title>Marinoscillum luteum sp. nov., isolated from marine sediment.</title>
        <authorList>
            <person name="Cha I.T."/>
            <person name="Park S.J."/>
            <person name="Kim S.J."/>
            <person name="Kim J.G."/>
            <person name="Jung M.Y."/>
            <person name="Shin K.S."/>
            <person name="Kwon K.K."/>
            <person name="Yang S.H."/>
            <person name="Seo Y.S."/>
            <person name="Rhee S.K."/>
        </authorList>
    </citation>
    <scope>NUCLEOTIDE SEQUENCE [LARGE SCALE GENOMIC DNA]</scope>
    <source>
        <strain evidence="8 9">KCTC 23939</strain>
    </source>
</reference>
<dbReference type="PROSITE" id="PS51007">
    <property type="entry name" value="CYTC"/>
    <property type="match status" value="1"/>
</dbReference>
<name>A0ABW7NDX8_9BACT</name>
<evidence type="ECO:0000256" key="5">
    <source>
        <dbReference type="SAM" id="Phobius"/>
    </source>
</evidence>
<keyword evidence="5" id="KW-0812">Transmembrane</keyword>
<dbReference type="Gene3D" id="1.10.760.10">
    <property type="entry name" value="Cytochrome c-like domain"/>
    <property type="match status" value="1"/>
</dbReference>
<evidence type="ECO:0000256" key="6">
    <source>
        <dbReference type="SAM" id="SignalP"/>
    </source>
</evidence>
<dbReference type="Gene3D" id="6.10.280.130">
    <property type="match status" value="1"/>
</dbReference>
<dbReference type="RefSeq" id="WP_395419257.1">
    <property type="nucleotide sequence ID" value="NZ_JBIPKE010000020.1"/>
</dbReference>
<dbReference type="InterPro" id="IPR038414">
    <property type="entry name" value="CcoP_N_sf"/>
</dbReference>
<dbReference type="InterPro" id="IPR009056">
    <property type="entry name" value="Cyt_c-like_dom"/>
</dbReference>
<evidence type="ECO:0000256" key="2">
    <source>
        <dbReference type="ARBA" id="ARBA00022723"/>
    </source>
</evidence>
<feature type="transmembrane region" description="Helical" evidence="5">
    <location>
        <begin position="38"/>
        <end position="60"/>
    </location>
</feature>
<evidence type="ECO:0000256" key="3">
    <source>
        <dbReference type="ARBA" id="ARBA00023004"/>
    </source>
</evidence>
<dbReference type="SUPFAM" id="SSF46626">
    <property type="entry name" value="Cytochrome c"/>
    <property type="match status" value="1"/>
</dbReference>
<keyword evidence="2 4" id="KW-0479">Metal-binding</keyword>
<evidence type="ECO:0000313" key="8">
    <source>
        <dbReference type="EMBL" id="MFH6985832.1"/>
    </source>
</evidence>
<dbReference type="EMBL" id="JBIPKE010000020">
    <property type="protein sequence ID" value="MFH6985832.1"/>
    <property type="molecule type" value="Genomic_DNA"/>
</dbReference>
<feature type="domain" description="Cytochrome c" evidence="7">
    <location>
        <begin position="184"/>
        <end position="263"/>
    </location>
</feature>
<protein>
    <submittedName>
        <fullName evidence="8">Cbb3-type cytochrome c oxidase N-terminal domain-containing protein</fullName>
    </submittedName>
</protein>
<proteinExistence type="predicted"/>
<feature type="chain" id="PRO_5047345831" evidence="6">
    <location>
        <begin position="23"/>
        <end position="296"/>
    </location>
</feature>
<evidence type="ECO:0000256" key="1">
    <source>
        <dbReference type="ARBA" id="ARBA00022617"/>
    </source>
</evidence>
<keyword evidence="6" id="KW-0732">Signal</keyword>